<dbReference type="GO" id="GO:0005886">
    <property type="term" value="C:plasma membrane"/>
    <property type="evidence" value="ECO:0007669"/>
    <property type="project" value="UniProtKB-SubCell"/>
</dbReference>
<proteinExistence type="predicted"/>
<evidence type="ECO:0000256" key="9">
    <source>
        <dbReference type="ARBA" id="ARBA00034290"/>
    </source>
</evidence>
<evidence type="ECO:0000256" key="2">
    <source>
        <dbReference type="ARBA" id="ARBA00012282"/>
    </source>
</evidence>
<dbReference type="Pfam" id="PF00563">
    <property type="entry name" value="EAL"/>
    <property type="match status" value="1"/>
</dbReference>
<dbReference type="PROSITE" id="PS50883">
    <property type="entry name" value="EAL"/>
    <property type="match status" value="1"/>
</dbReference>
<reference evidence="13" key="1">
    <citation type="submission" date="2023-08" db="EMBL/GenBank/DDBJ databases">
        <title>The Comparative Genomic Analysis of Yersiniaceae from Polar Regions.</title>
        <authorList>
            <person name="Goncharov A."/>
            <person name="Aslanov B."/>
            <person name="Kolodzhieva V."/>
            <person name="Azarov D."/>
            <person name="Mochov A."/>
            <person name="Lebedeva E."/>
        </authorList>
    </citation>
    <scope>NUCLEOTIDE SEQUENCE</scope>
    <source>
        <strain evidence="13">Vf</strain>
    </source>
</reference>
<keyword evidence="7 11" id="KW-1133">Transmembrane helix</keyword>
<gene>
    <name evidence="13" type="ORF">RDT67_08925</name>
</gene>
<keyword evidence="4" id="KW-0973">c-di-GMP</keyword>
<organism evidence="13 14">
    <name type="scientific">Serratia fonticola</name>
    <dbReference type="NCBI Taxonomy" id="47917"/>
    <lineage>
        <taxon>Bacteria</taxon>
        <taxon>Pseudomonadati</taxon>
        <taxon>Pseudomonadota</taxon>
        <taxon>Gammaproteobacteria</taxon>
        <taxon>Enterobacterales</taxon>
        <taxon>Yersiniaceae</taxon>
        <taxon>Serratia</taxon>
    </lineage>
</organism>
<accession>A0AAJ1YAG2</accession>
<keyword evidence="5 11" id="KW-0812">Transmembrane</keyword>
<evidence type="ECO:0000256" key="7">
    <source>
        <dbReference type="ARBA" id="ARBA00022989"/>
    </source>
</evidence>
<feature type="region of interest" description="Disordered" evidence="10">
    <location>
        <begin position="520"/>
        <end position="542"/>
    </location>
</feature>
<feature type="domain" description="EAL" evidence="12">
    <location>
        <begin position="266"/>
        <end position="515"/>
    </location>
</feature>
<dbReference type="CDD" id="cd01948">
    <property type="entry name" value="EAL"/>
    <property type="match status" value="1"/>
</dbReference>
<comment type="subcellular location">
    <subcellularLocation>
        <location evidence="1">Cell membrane</location>
        <topology evidence="1">Multi-pass membrane protein</topology>
    </subcellularLocation>
</comment>
<evidence type="ECO:0000256" key="10">
    <source>
        <dbReference type="SAM" id="MobiDB-lite"/>
    </source>
</evidence>
<dbReference type="PANTHER" id="PTHR33121">
    <property type="entry name" value="CYCLIC DI-GMP PHOSPHODIESTERASE PDEF"/>
    <property type="match status" value="1"/>
</dbReference>
<keyword evidence="6" id="KW-0378">Hydrolase</keyword>
<dbReference type="Proteomes" id="UP001224622">
    <property type="component" value="Unassembled WGS sequence"/>
</dbReference>
<dbReference type="AlphaFoldDB" id="A0AAJ1YAG2"/>
<dbReference type="InterPro" id="IPR035919">
    <property type="entry name" value="EAL_sf"/>
</dbReference>
<evidence type="ECO:0000256" key="6">
    <source>
        <dbReference type="ARBA" id="ARBA00022801"/>
    </source>
</evidence>
<dbReference type="Gene3D" id="3.20.20.450">
    <property type="entry name" value="EAL domain"/>
    <property type="match status" value="1"/>
</dbReference>
<keyword evidence="8 11" id="KW-0472">Membrane</keyword>
<evidence type="ECO:0000256" key="5">
    <source>
        <dbReference type="ARBA" id="ARBA00022692"/>
    </source>
</evidence>
<evidence type="ECO:0000256" key="11">
    <source>
        <dbReference type="SAM" id="Phobius"/>
    </source>
</evidence>
<dbReference type="PANTHER" id="PTHR33121:SF79">
    <property type="entry name" value="CYCLIC DI-GMP PHOSPHODIESTERASE PDED-RELATED"/>
    <property type="match status" value="1"/>
</dbReference>
<sequence>MLMTQLAASKYRYYRWLLAGAVGLAILLISLYTRYYQEVRNTEQNQRVLASRVISKLNTLLLPAEQQALSTMTLVGQPCDSVISTLRFRAAQNQALRSLLLVKDGKIYCSSLFGERHYVFTTLFPTMTKGGMQLALRPSIMVAKGTPTLVLWTPLPDQSTSGVLHVFNIDLLSNFLLEPQEPYAHRVALNVGAYRLEYGQQEITLSDSKAEDLQYTAKSAKYPFSISLFGPDARSLALAALPRHIPLALMLSLLAAYVVYLITANRMSLSYHIGHAIAHREFRVYCQPIINSDNGRCVGVETLMRWKNKRQGWISPDVFIPLAEQHALIIPLTRYLMTTVVENLNLFPPRPSFYISINVAAEHFNTVSIIDDIRRIWLPAHPMPSLMLELTERTALSEIQYEQIKTLKEMGIMLAIDDFGTGHSSLSYLKKLSPDVLKIDRGFTAAIGTDAVNATVTDTIITLAQRLKLKLVAEGVETEEQAEYLRSQGVNALQGYYFAKPMPINVFPLWLQQYETRQRVLHQQPKTKKNRENCSNHRTPSP</sequence>
<dbReference type="Pfam" id="PF12792">
    <property type="entry name" value="CSS-motif"/>
    <property type="match status" value="1"/>
</dbReference>
<evidence type="ECO:0000256" key="4">
    <source>
        <dbReference type="ARBA" id="ARBA00022636"/>
    </source>
</evidence>
<dbReference type="SUPFAM" id="SSF141868">
    <property type="entry name" value="EAL domain-like"/>
    <property type="match status" value="1"/>
</dbReference>
<dbReference type="InterPro" id="IPR024744">
    <property type="entry name" value="CSS-motif_dom"/>
</dbReference>
<name>A0AAJ1YAG2_SERFO</name>
<dbReference type="InterPro" id="IPR001633">
    <property type="entry name" value="EAL_dom"/>
</dbReference>
<dbReference type="SMART" id="SM00052">
    <property type="entry name" value="EAL"/>
    <property type="match status" value="1"/>
</dbReference>
<comment type="catalytic activity">
    <reaction evidence="9">
        <text>3',3'-c-di-GMP + H2O = 5'-phosphoguanylyl(3'-&gt;5')guanosine + H(+)</text>
        <dbReference type="Rhea" id="RHEA:24902"/>
        <dbReference type="ChEBI" id="CHEBI:15377"/>
        <dbReference type="ChEBI" id="CHEBI:15378"/>
        <dbReference type="ChEBI" id="CHEBI:58754"/>
        <dbReference type="ChEBI" id="CHEBI:58805"/>
        <dbReference type="EC" id="3.1.4.52"/>
    </reaction>
</comment>
<dbReference type="InterPro" id="IPR050706">
    <property type="entry name" value="Cyclic-di-GMP_PDE-like"/>
</dbReference>
<dbReference type="EMBL" id="JAVIGA010000007">
    <property type="protein sequence ID" value="MDQ9126553.1"/>
    <property type="molecule type" value="Genomic_DNA"/>
</dbReference>
<evidence type="ECO:0000256" key="3">
    <source>
        <dbReference type="ARBA" id="ARBA00022475"/>
    </source>
</evidence>
<dbReference type="RefSeq" id="WP_309047172.1">
    <property type="nucleotide sequence ID" value="NZ_JAVIGA010000007.1"/>
</dbReference>
<evidence type="ECO:0000313" key="14">
    <source>
        <dbReference type="Proteomes" id="UP001224622"/>
    </source>
</evidence>
<dbReference type="GO" id="GO:0071111">
    <property type="term" value="F:cyclic-guanylate-specific phosphodiesterase activity"/>
    <property type="evidence" value="ECO:0007669"/>
    <property type="project" value="UniProtKB-EC"/>
</dbReference>
<keyword evidence="3" id="KW-1003">Cell membrane</keyword>
<evidence type="ECO:0000313" key="13">
    <source>
        <dbReference type="EMBL" id="MDQ9126553.1"/>
    </source>
</evidence>
<protein>
    <recommendedName>
        <fullName evidence="2">cyclic-guanylate-specific phosphodiesterase</fullName>
        <ecNumber evidence="2">3.1.4.52</ecNumber>
    </recommendedName>
</protein>
<feature type="transmembrane region" description="Helical" evidence="11">
    <location>
        <begin position="13"/>
        <end position="32"/>
    </location>
</feature>
<evidence type="ECO:0000259" key="12">
    <source>
        <dbReference type="PROSITE" id="PS50883"/>
    </source>
</evidence>
<dbReference type="EC" id="3.1.4.52" evidence="2"/>
<evidence type="ECO:0000256" key="8">
    <source>
        <dbReference type="ARBA" id="ARBA00023136"/>
    </source>
</evidence>
<evidence type="ECO:0000256" key="1">
    <source>
        <dbReference type="ARBA" id="ARBA00004651"/>
    </source>
</evidence>
<comment type="caution">
    <text evidence="13">The sequence shown here is derived from an EMBL/GenBank/DDBJ whole genome shotgun (WGS) entry which is preliminary data.</text>
</comment>